<accession>A0A3B0ZM50</accession>
<protein>
    <submittedName>
        <fullName evidence="1">Similar to phosphoglycolate phosphatase, clustered with ribosomal large subunit pseudouridine synthase C</fullName>
    </submittedName>
</protein>
<dbReference type="AlphaFoldDB" id="A0A3B0ZM50"/>
<dbReference type="SFLD" id="SFLDS00003">
    <property type="entry name" value="Haloacid_Dehalogenase"/>
    <property type="match status" value="1"/>
</dbReference>
<gene>
    <name evidence="1" type="ORF">MNBD_GAMMA16-846</name>
</gene>
<dbReference type="InterPro" id="IPR023214">
    <property type="entry name" value="HAD_sf"/>
</dbReference>
<evidence type="ECO:0000313" key="1">
    <source>
        <dbReference type="EMBL" id="VAW87239.1"/>
    </source>
</evidence>
<dbReference type="GO" id="GO:0008967">
    <property type="term" value="F:phosphoglycolate phosphatase activity"/>
    <property type="evidence" value="ECO:0007669"/>
    <property type="project" value="TreeGrafter"/>
</dbReference>
<dbReference type="InterPro" id="IPR006439">
    <property type="entry name" value="HAD-SF_hydro_IA"/>
</dbReference>
<dbReference type="NCBIfam" id="TIGR01549">
    <property type="entry name" value="HAD-SF-IA-v1"/>
    <property type="match status" value="1"/>
</dbReference>
<dbReference type="GO" id="GO:0005829">
    <property type="term" value="C:cytosol"/>
    <property type="evidence" value="ECO:0007669"/>
    <property type="project" value="TreeGrafter"/>
</dbReference>
<dbReference type="InterPro" id="IPR041492">
    <property type="entry name" value="HAD_2"/>
</dbReference>
<organism evidence="1">
    <name type="scientific">hydrothermal vent metagenome</name>
    <dbReference type="NCBI Taxonomy" id="652676"/>
    <lineage>
        <taxon>unclassified sequences</taxon>
        <taxon>metagenomes</taxon>
        <taxon>ecological metagenomes</taxon>
    </lineage>
</organism>
<dbReference type="PANTHER" id="PTHR43434:SF24">
    <property type="entry name" value="HYDROLASE-RELATED"/>
    <property type="match status" value="1"/>
</dbReference>
<dbReference type="Gene3D" id="1.10.150.240">
    <property type="entry name" value="Putative phosphatase, domain 2"/>
    <property type="match status" value="1"/>
</dbReference>
<dbReference type="SUPFAM" id="SSF56784">
    <property type="entry name" value="HAD-like"/>
    <property type="match status" value="1"/>
</dbReference>
<dbReference type="InterPro" id="IPR036412">
    <property type="entry name" value="HAD-like_sf"/>
</dbReference>
<proteinExistence type="predicted"/>
<dbReference type="Pfam" id="PF13419">
    <property type="entry name" value="HAD_2"/>
    <property type="match status" value="1"/>
</dbReference>
<dbReference type="InterPro" id="IPR023198">
    <property type="entry name" value="PGP-like_dom2"/>
</dbReference>
<dbReference type="SFLD" id="SFLDG01129">
    <property type="entry name" value="C1.5:_HAD__Beta-PGM__Phosphata"/>
    <property type="match status" value="1"/>
</dbReference>
<dbReference type="EMBL" id="UOFO01000114">
    <property type="protein sequence ID" value="VAW87239.1"/>
    <property type="molecule type" value="Genomic_DNA"/>
</dbReference>
<reference evidence="1" key="1">
    <citation type="submission" date="2018-06" db="EMBL/GenBank/DDBJ databases">
        <authorList>
            <person name="Zhirakovskaya E."/>
        </authorList>
    </citation>
    <scope>NUCLEOTIDE SEQUENCE</scope>
</reference>
<sequence length="219" mass="24511">MMQAKTKKFKLLIFDWDGTLIDSEARIIESMQIASTQAGLTPAGDNDIRNIIGLELNQAIKQLYSDITDESIEKIANDYREHYMYQSKVPTPRFNGVLETLDLLKNKGYQMAVATGKGRQGLDRAMEEANLQSYFTITRCANETRSKPHPLMLEEILDELKLKPADAVMIGDTSYDMSMAQTANMAAVAVSYGVQKKDKLMQHNPLACIDNITTLPTIV</sequence>
<dbReference type="GO" id="GO:0006281">
    <property type="term" value="P:DNA repair"/>
    <property type="evidence" value="ECO:0007669"/>
    <property type="project" value="TreeGrafter"/>
</dbReference>
<dbReference type="PANTHER" id="PTHR43434">
    <property type="entry name" value="PHOSPHOGLYCOLATE PHOSPHATASE"/>
    <property type="match status" value="1"/>
</dbReference>
<dbReference type="SFLD" id="SFLDG01135">
    <property type="entry name" value="C1.5.6:_HAD__Beta-PGM__Phospha"/>
    <property type="match status" value="1"/>
</dbReference>
<name>A0A3B0ZM50_9ZZZZ</name>
<dbReference type="InterPro" id="IPR050155">
    <property type="entry name" value="HAD-like_hydrolase_sf"/>
</dbReference>
<dbReference type="Gene3D" id="3.40.50.1000">
    <property type="entry name" value="HAD superfamily/HAD-like"/>
    <property type="match status" value="1"/>
</dbReference>